<dbReference type="Proteomes" id="UP000814128">
    <property type="component" value="Unassembled WGS sequence"/>
</dbReference>
<comment type="caution">
    <text evidence="1">The sequence shown here is derived from an EMBL/GenBank/DDBJ whole genome shotgun (WGS) entry which is preliminary data.</text>
</comment>
<accession>A0ACB8QEY6</accession>
<evidence type="ECO:0000313" key="1">
    <source>
        <dbReference type="EMBL" id="KAI0030388.1"/>
    </source>
</evidence>
<reference evidence="1" key="2">
    <citation type="journal article" date="2022" name="New Phytol.">
        <title>Evolutionary transition to the ectomycorrhizal habit in the genomes of a hyperdiverse lineage of mushroom-forming fungi.</title>
        <authorList>
            <person name="Looney B."/>
            <person name="Miyauchi S."/>
            <person name="Morin E."/>
            <person name="Drula E."/>
            <person name="Courty P.E."/>
            <person name="Kohler A."/>
            <person name="Kuo A."/>
            <person name="LaButti K."/>
            <person name="Pangilinan J."/>
            <person name="Lipzen A."/>
            <person name="Riley R."/>
            <person name="Andreopoulos W."/>
            <person name="He G."/>
            <person name="Johnson J."/>
            <person name="Nolan M."/>
            <person name="Tritt A."/>
            <person name="Barry K.W."/>
            <person name="Grigoriev I.V."/>
            <person name="Nagy L.G."/>
            <person name="Hibbett D."/>
            <person name="Henrissat B."/>
            <person name="Matheny P.B."/>
            <person name="Labbe J."/>
            <person name="Martin F.M."/>
        </authorList>
    </citation>
    <scope>NUCLEOTIDE SEQUENCE</scope>
    <source>
        <strain evidence="1">EC-137</strain>
    </source>
</reference>
<name>A0ACB8QEY6_9AGAM</name>
<organism evidence="1 2">
    <name type="scientific">Vararia minispora EC-137</name>
    <dbReference type="NCBI Taxonomy" id="1314806"/>
    <lineage>
        <taxon>Eukaryota</taxon>
        <taxon>Fungi</taxon>
        <taxon>Dikarya</taxon>
        <taxon>Basidiomycota</taxon>
        <taxon>Agaricomycotina</taxon>
        <taxon>Agaricomycetes</taxon>
        <taxon>Russulales</taxon>
        <taxon>Lachnocladiaceae</taxon>
        <taxon>Vararia</taxon>
    </lineage>
</organism>
<evidence type="ECO:0000313" key="2">
    <source>
        <dbReference type="Proteomes" id="UP000814128"/>
    </source>
</evidence>
<dbReference type="EMBL" id="MU273624">
    <property type="protein sequence ID" value="KAI0030388.1"/>
    <property type="molecule type" value="Genomic_DNA"/>
</dbReference>
<gene>
    <name evidence="1" type="ORF">K488DRAFT_79653</name>
</gene>
<reference evidence="1" key="1">
    <citation type="submission" date="2021-02" db="EMBL/GenBank/DDBJ databases">
        <authorList>
            <consortium name="DOE Joint Genome Institute"/>
            <person name="Ahrendt S."/>
            <person name="Looney B.P."/>
            <person name="Miyauchi S."/>
            <person name="Morin E."/>
            <person name="Drula E."/>
            <person name="Courty P.E."/>
            <person name="Chicoki N."/>
            <person name="Fauchery L."/>
            <person name="Kohler A."/>
            <person name="Kuo A."/>
            <person name="Labutti K."/>
            <person name="Pangilinan J."/>
            <person name="Lipzen A."/>
            <person name="Riley R."/>
            <person name="Andreopoulos W."/>
            <person name="He G."/>
            <person name="Johnson J."/>
            <person name="Barry K.W."/>
            <person name="Grigoriev I.V."/>
            <person name="Nagy L."/>
            <person name="Hibbett D."/>
            <person name="Henrissat B."/>
            <person name="Matheny P.B."/>
            <person name="Labbe J."/>
            <person name="Martin F."/>
        </authorList>
    </citation>
    <scope>NUCLEOTIDE SEQUENCE</scope>
    <source>
        <strain evidence="1">EC-137</strain>
    </source>
</reference>
<sequence>MGILRSLVLLASVLSPFVRASLVIRGNVCTVVPEPDGGDDAPSIITAFAQCATDAIVAFQNTTYHIESVMATHGLRNVTVDLRGTLLWGTDIAYWRNNSLALGYQNQSVAWDFGGEDVTFVGHGFGTFDGNGQLWYDFTKGVSNLPGRPINFVLRNSTDFVMRGVRFVQSQFWTMAVFNASRVLMEDIFISSTSNSSQPARNTDGLDTFYTDNITLRNWTVHNGDDAVAPKANTSNMLLQDATFVGSVGFAIGSIGQYPGVYEFIENVTAERVSCTKCHQAAYVKTWTGKEVGVPPNGGGGGLGHARNITFRDFVVANLTQQLASITQCTTFSGTAGDCNSSLFQLSDVAWINMTGTVNTGNLAVLQCSGAAPCQGITISDVGGVVMAGDVLCN</sequence>
<protein>
    <submittedName>
        <fullName evidence="1">Polygalacturonase</fullName>
    </submittedName>
</protein>
<proteinExistence type="predicted"/>
<keyword evidence="2" id="KW-1185">Reference proteome</keyword>